<dbReference type="EMBL" id="JALJOV010001298">
    <property type="protein sequence ID" value="KAK9850261.1"/>
    <property type="molecule type" value="Genomic_DNA"/>
</dbReference>
<dbReference type="Pfam" id="PF04641">
    <property type="entry name" value="Rtf2"/>
    <property type="match status" value="1"/>
</dbReference>
<feature type="non-terminal residue" evidence="1">
    <location>
        <position position="1"/>
    </location>
</feature>
<gene>
    <name evidence="1" type="ORF">WJX84_011128</name>
</gene>
<evidence type="ECO:0008006" key="3">
    <source>
        <dbReference type="Google" id="ProtNLM"/>
    </source>
</evidence>
<dbReference type="PANTHER" id="PTHR12775">
    <property type="entry name" value="PROTEIN C20ORF43 HOMOLOG"/>
    <property type="match status" value="1"/>
</dbReference>
<organism evidence="1 2">
    <name type="scientific">Apatococcus fuscideae</name>
    <dbReference type="NCBI Taxonomy" id="2026836"/>
    <lineage>
        <taxon>Eukaryota</taxon>
        <taxon>Viridiplantae</taxon>
        <taxon>Chlorophyta</taxon>
        <taxon>core chlorophytes</taxon>
        <taxon>Trebouxiophyceae</taxon>
        <taxon>Chlorellales</taxon>
        <taxon>Chlorellaceae</taxon>
        <taxon>Apatococcus</taxon>
    </lineage>
</organism>
<protein>
    <recommendedName>
        <fullName evidence="3">Replication termination factor 2</fullName>
    </recommendedName>
</protein>
<dbReference type="InterPro" id="IPR006735">
    <property type="entry name" value="Rtf2"/>
</dbReference>
<dbReference type="GO" id="GO:0006274">
    <property type="term" value="P:DNA replication termination"/>
    <property type="evidence" value="ECO:0007669"/>
    <property type="project" value="TreeGrafter"/>
</dbReference>
<accession>A0AAW1SML2</accession>
<dbReference type="GO" id="GO:0005634">
    <property type="term" value="C:nucleus"/>
    <property type="evidence" value="ECO:0007669"/>
    <property type="project" value="TreeGrafter"/>
</dbReference>
<proteinExistence type="predicted"/>
<comment type="caution">
    <text evidence="1">The sequence shown here is derived from an EMBL/GenBank/DDBJ whole genome shotgun (WGS) entry which is preliminary data.</text>
</comment>
<keyword evidence="2" id="KW-1185">Reference proteome</keyword>
<dbReference type="Proteomes" id="UP001485043">
    <property type="component" value="Unassembled WGS sequence"/>
</dbReference>
<name>A0AAW1SML2_9CHLO</name>
<evidence type="ECO:0000313" key="1">
    <source>
        <dbReference type="EMBL" id="KAK9850261.1"/>
    </source>
</evidence>
<sequence length="109" mass="11819">EPLQQPVVADQLGFLFNKDAVIQALLKKSMPKALGHITSLKQLTELKLTPAPEGGSKPVDSTSFQPGNDAPFICPITEVPLNGRFRAFVLRPSGLVVSERAVKEMPQLI</sequence>
<dbReference type="PANTHER" id="PTHR12775:SF2">
    <property type="entry name" value="REPLICATION TERMINATION FACTOR 2"/>
    <property type="match status" value="1"/>
</dbReference>
<reference evidence="1 2" key="1">
    <citation type="journal article" date="2024" name="Nat. Commun.">
        <title>Phylogenomics reveals the evolutionary origins of lichenization in chlorophyte algae.</title>
        <authorList>
            <person name="Puginier C."/>
            <person name="Libourel C."/>
            <person name="Otte J."/>
            <person name="Skaloud P."/>
            <person name="Haon M."/>
            <person name="Grisel S."/>
            <person name="Petersen M."/>
            <person name="Berrin J.G."/>
            <person name="Delaux P.M."/>
            <person name="Dal Grande F."/>
            <person name="Keller J."/>
        </authorList>
    </citation>
    <scope>NUCLEOTIDE SEQUENCE [LARGE SCALE GENOMIC DNA]</scope>
    <source>
        <strain evidence="1 2">SAG 2523</strain>
    </source>
</reference>
<evidence type="ECO:0000313" key="2">
    <source>
        <dbReference type="Proteomes" id="UP001485043"/>
    </source>
</evidence>
<dbReference type="AlphaFoldDB" id="A0AAW1SML2"/>